<dbReference type="EnsemblMetazoa" id="BGLB023457-RB">
    <property type="protein sequence ID" value="BGLB023457-PB"/>
    <property type="gene ID" value="BGLB023457"/>
</dbReference>
<dbReference type="STRING" id="6526.A0A2C9KTS3"/>
<dbReference type="VEuPathDB" id="VectorBase:BGLB023457"/>
<proteinExistence type="inferred from homology"/>
<evidence type="ECO:0000259" key="2">
    <source>
        <dbReference type="Pfam" id="PF00339"/>
    </source>
</evidence>
<evidence type="ECO:0000313" key="5">
    <source>
        <dbReference type="Proteomes" id="UP000076420"/>
    </source>
</evidence>
<evidence type="ECO:0000256" key="1">
    <source>
        <dbReference type="ARBA" id="ARBA00005298"/>
    </source>
</evidence>
<dbReference type="Pfam" id="PF02752">
    <property type="entry name" value="Arrestin_C"/>
    <property type="match status" value="1"/>
</dbReference>
<dbReference type="RefSeq" id="XP_013091560.2">
    <property type="nucleotide sequence ID" value="XM_013236106.2"/>
</dbReference>
<dbReference type="InterPro" id="IPR011022">
    <property type="entry name" value="Arrestin_C-like"/>
</dbReference>
<dbReference type="AlphaFoldDB" id="A0A2C9KTS3"/>
<comment type="similarity">
    <text evidence="1">Belongs to the arrestin family.</text>
</comment>
<dbReference type="EnsemblMetazoa" id="BGLB023457-RA">
    <property type="protein sequence ID" value="BGLB023457-PA"/>
    <property type="gene ID" value="BGLB023457"/>
</dbReference>
<dbReference type="GO" id="GO:0005737">
    <property type="term" value="C:cytoplasm"/>
    <property type="evidence" value="ECO:0007669"/>
    <property type="project" value="TreeGrafter"/>
</dbReference>
<name>A0A2C9KTS3_BIOGL</name>
<accession>A0A2C9KTS3</accession>
<dbReference type="RefSeq" id="XP_013091559.2">
    <property type="nucleotide sequence ID" value="XM_013236105.2"/>
</dbReference>
<dbReference type="OrthoDB" id="7785529at2759"/>
<dbReference type="PANTHER" id="PTHR11188:SF17">
    <property type="entry name" value="FI21816P1"/>
    <property type="match status" value="1"/>
</dbReference>
<dbReference type="RefSeq" id="XP_013091562.2">
    <property type="nucleotide sequence ID" value="XM_013236108.2"/>
</dbReference>
<sequence>MNNEISLRTVKGEYLPGETVHGAVYLLISRPTEANCIQITFKGIETCTYKYEHEGRKTLQNETAHADFSNVNLYSQKEYFQFGSYVFPFKFELSKTIPGTFHCTGKQNGAEWEVDVSYVLQAQANTMQVSQKIVVYQVDETNMQNNLLGQAKDVSFSPSFFSKTRVHITVRLIKNYVETGDNMMMRLILTNPSKLNVTGFSIKLLRYLKLYLTYRGTSEKQLTANMEFTNGVIVVAPETGPHTVYSMEGESCAFSAGNSSLDRLQIPLKENRINLPPSVEGKNVKNQYGLEVRVKFSNGHSETLLLPIPGVLPCKNEQWSQWCPPDWTFKAETKLSSSLFSVPEYLLRTEAFSGLPTFQVL</sequence>
<dbReference type="Pfam" id="PF00339">
    <property type="entry name" value="Arrestin_N"/>
    <property type="match status" value="1"/>
</dbReference>
<dbReference type="Gene3D" id="2.60.40.640">
    <property type="match status" value="2"/>
</dbReference>
<dbReference type="GO" id="GO:0015031">
    <property type="term" value="P:protein transport"/>
    <property type="evidence" value="ECO:0007669"/>
    <property type="project" value="TreeGrafter"/>
</dbReference>
<dbReference type="EnsemblMetazoa" id="BGLB023457-RC">
    <property type="protein sequence ID" value="BGLB023457-PC"/>
    <property type="gene ID" value="BGLB023457"/>
</dbReference>
<protein>
    <submittedName>
        <fullName evidence="4">Uncharacterized protein</fullName>
    </submittedName>
</protein>
<evidence type="ECO:0000313" key="4">
    <source>
        <dbReference type="EnsemblMetazoa" id="BGLB023457-PE"/>
    </source>
</evidence>
<dbReference type="Proteomes" id="UP000076420">
    <property type="component" value="Unassembled WGS sequence"/>
</dbReference>
<gene>
    <name evidence="4" type="primary">106075174</name>
</gene>
<dbReference type="VEuPathDB" id="VectorBase:BGLAX_031029"/>
<evidence type="ECO:0000259" key="3">
    <source>
        <dbReference type="Pfam" id="PF02752"/>
    </source>
</evidence>
<reference evidence="4" key="1">
    <citation type="submission" date="2020-05" db="UniProtKB">
        <authorList>
            <consortium name="EnsemblMetazoa"/>
        </authorList>
    </citation>
    <scope>IDENTIFICATION</scope>
    <source>
        <strain evidence="4">BB02</strain>
    </source>
</reference>
<dbReference type="InterPro" id="IPR014752">
    <property type="entry name" value="Arrestin-like_C"/>
</dbReference>
<dbReference type="RefSeq" id="XP_013091558.2">
    <property type="nucleotide sequence ID" value="XM_013236104.2"/>
</dbReference>
<dbReference type="EnsemblMetazoa" id="BGLB023457-RE">
    <property type="protein sequence ID" value="BGLB023457-PE"/>
    <property type="gene ID" value="BGLB023457"/>
</dbReference>
<organism evidence="4 5">
    <name type="scientific">Biomphalaria glabrata</name>
    <name type="common">Bloodfluke planorb</name>
    <name type="synonym">Freshwater snail</name>
    <dbReference type="NCBI Taxonomy" id="6526"/>
    <lineage>
        <taxon>Eukaryota</taxon>
        <taxon>Metazoa</taxon>
        <taxon>Spiralia</taxon>
        <taxon>Lophotrochozoa</taxon>
        <taxon>Mollusca</taxon>
        <taxon>Gastropoda</taxon>
        <taxon>Heterobranchia</taxon>
        <taxon>Euthyneura</taxon>
        <taxon>Panpulmonata</taxon>
        <taxon>Hygrophila</taxon>
        <taxon>Lymnaeoidea</taxon>
        <taxon>Planorbidae</taxon>
        <taxon>Biomphalaria</taxon>
    </lineage>
</organism>
<dbReference type="InterPro" id="IPR050357">
    <property type="entry name" value="Arrestin_domain-protein"/>
</dbReference>
<feature type="domain" description="Arrestin C-terminal-like" evidence="3">
    <location>
        <begin position="164"/>
        <end position="309"/>
    </location>
</feature>
<dbReference type="PANTHER" id="PTHR11188">
    <property type="entry name" value="ARRESTIN DOMAIN CONTAINING PROTEIN"/>
    <property type="match status" value="1"/>
</dbReference>
<feature type="domain" description="Arrestin-like N-terminal" evidence="2">
    <location>
        <begin position="9"/>
        <end position="126"/>
    </location>
</feature>
<dbReference type="InterPro" id="IPR014756">
    <property type="entry name" value="Ig_E-set"/>
</dbReference>
<dbReference type="SUPFAM" id="SSF81296">
    <property type="entry name" value="E set domains"/>
    <property type="match status" value="1"/>
</dbReference>
<dbReference type="InterPro" id="IPR011021">
    <property type="entry name" value="Arrestin-like_N"/>
</dbReference>
<dbReference type="KEGG" id="bgt:106075174"/>